<evidence type="ECO:0000313" key="6">
    <source>
        <dbReference type="Proteomes" id="UP001165289"/>
    </source>
</evidence>
<keyword evidence="6" id="KW-1185">Reference proteome</keyword>
<dbReference type="InterPro" id="IPR017972">
    <property type="entry name" value="Cyt_P450_CS"/>
</dbReference>
<keyword evidence="4" id="KW-1133">Transmembrane helix</keyword>
<dbReference type="InterPro" id="IPR001128">
    <property type="entry name" value="Cyt_P450"/>
</dbReference>
<evidence type="ECO:0000256" key="2">
    <source>
        <dbReference type="PIRSR" id="PIRSR602401-1"/>
    </source>
</evidence>
<reference evidence="5 6" key="1">
    <citation type="journal article" date="2023" name="BMC Biol.">
        <title>The compact genome of the sponge Oopsacas minuta (Hexactinellida) is lacking key metazoan core genes.</title>
        <authorList>
            <person name="Santini S."/>
            <person name="Schenkelaars Q."/>
            <person name="Jourda C."/>
            <person name="Duchesne M."/>
            <person name="Belahbib H."/>
            <person name="Rocher C."/>
            <person name="Selva M."/>
            <person name="Riesgo A."/>
            <person name="Vervoort M."/>
            <person name="Leys S.P."/>
            <person name="Kodjabachian L."/>
            <person name="Le Bivic A."/>
            <person name="Borchiellini C."/>
            <person name="Claverie J.M."/>
            <person name="Renard E."/>
        </authorList>
    </citation>
    <scope>NUCLEOTIDE SEQUENCE [LARGE SCALE GENOMIC DNA]</scope>
    <source>
        <strain evidence="5">SPO-2</strain>
    </source>
</reference>
<dbReference type="Pfam" id="PF00067">
    <property type="entry name" value="p450"/>
    <property type="match status" value="1"/>
</dbReference>
<dbReference type="GO" id="GO:0016705">
    <property type="term" value="F:oxidoreductase activity, acting on paired donors, with incorporation or reduction of molecular oxygen"/>
    <property type="evidence" value="ECO:0007669"/>
    <property type="project" value="InterPro"/>
</dbReference>
<name>A0AAV7JKN9_9METZ</name>
<dbReference type="EMBL" id="JAKMXF010000323">
    <property type="protein sequence ID" value="KAI6649015.1"/>
    <property type="molecule type" value="Genomic_DNA"/>
</dbReference>
<dbReference type="GO" id="GO:0004497">
    <property type="term" value="F:monooxygenase activity"/>
    <property type="evidence" value="ECO:0007669"/>
    <property type="project" value="UniProtKB-KW"/>
</dbReference>
<keyword evidence="2 3" id="KW-0408">Iron</keyword>
<comment type="similarity">
    <text evidence="1 3">Belongs to the cytochrome P450 family.</text>
</comment>
<feature type="transmembrane region" description="Helical" evidence="4">
    <location>
        <begin position="12"/>
        <end position="38"/>
    </location>
</feature>
<keyword evidence="2 3" id="KW-0479">Metal-binding</keyword>
<keyword evidence="3" id="KW-0503">Monooxygenase</keyword>
<evidence type="ECO:0000256" key="4">
    <source>
        <dbReference type="SAM" id="Phobius"/>
    </source>
</evidence>
<evidence type="ECO:0000313" key="5">
    <source>
        <dbReference type="EMBL" id="KAI6649015.1"/>
    </source>
</evidence>
<keyword evidence="3" id="KW-0560">Oxidoreductase</keyword>
<dbReference type="Proteomes" id="UP001165289">
    <property type="component" value="Unassembled WGS sequence"/>
</dbReference>
<dbReference type="InterPro" id="IPR050196">
    <property type="entry name" value="Cytochrome_P450_Monoox"/>
</dbReference>
<dbReference type="SUPFAM" id="SSF48264">
    <property type="entry name" value="Cytochrome P450"/>
    <property type="match status" value="1"/>
</dbReference>
<keyword evidence="4" id="KW-0812">Transmembrane</keyword>
<dbReference type="PANTHER" id="PTHR24291">
    <property type="entry name" value="CYTOCHROME P450 FAMILY 4"/>
    <property type="match status" value="1"/>
</dbReference>
<evidence type="ECO:0000256" key="1">
    <source>
        <dbReference type="ARBA" id="ARBA00010617"/>
    </source>
</evidence>
<sequence length="512" mass="59701">MEYEFISEALNINNVITVIVLLLCALCIACIRPVYLYWKFLNEIHKIPGPYLHPLWGSLDRYPPNEKGLQNAYNYILHDPDSKLILTRLGPFKYFIIFSFPEEISNLLCMKSTLLPKDDYIYGTLRPYLGDGLLISNFYKWQTRRKMLTPGFHYEILNPYVLLYNEIVEVFIRKCEEKMENGAVIIPIFESITLLTLDVMLQCVCSYKSDCQIGNEEDKYVNAIKANAELTNKQITTLLYHCRPIFYLSPHGFAWRKNNRIVKEQSMKVVQSRRKFVLENPKLFETRRSKDFIDIILTSKDKTGKALTDEGIVEEMTTFLFAGHDTTASAISWTLHLLGLHQKYQIMCREEVREVLKDRKSEQLLCEDLPKLTFLTMCIKESMRLYPPVYAIYRKANDDIHLERYFIPKGTSLVISIGNLHTNPHIWENPLEYNPMRFDCELPGGHPFSFLTFSAGHRNCIGQKFAFNELLVSIGRIINKFDIESLSKEPKRVSVIILKPEEDLNIRFRLAE</sequence>
<evidence type="ECO:0000256" key="3">
    <source>
        <dbReference type="RuleBase" id="RU000461"/>
    </source>
</evidence>
<proteinExistence type="inferred from homology"/>
<dbReference type="AlphaFoldDB" id="A0AAV7JKN9"/>
<dbReference type="GO" id="GO:0020037">
    <property type="term" value="F:heme binding"/>
    <property type="evidence" value="ECO:0007669"/>
    <property type="project" value="InterPro"/>
</dbReference>
<dbReference type="PRINTS" id="PR00385">
    <property type="entry name" value="P450"/>
</dbReference>
<dbReference type="InterPro" id="IPR036396">
    <property type="entry name" value="Cyt_P450_sf"/>
</dbReference>
<keyword evidence="4" id="KW-0472">Membrane</keyword>
<accession>A0AAV7JKN9</accession>
<dbReference type="PROSITE" id="PS00086">
    <property type="entry name" value="CYTOCHROME_P450"/>
    <property type="match status" value="1"/>
</dbReference>
<dbReference type="InterPro" id="IPR002401">
    <property type="entry name" value="Cyt_P450_E_grp-I"/>
</dbReference>
<comment type="caution">
    <text evidence="5">The sequence shown here is derived from an EMBL/GenBank/DDBJ whole genome shotgun (WGS) entry which is preliminary data.</text>
</comment>
<gene>
    <name evidence="5" type="ORF">LOD99_6898</name>
</gene>
<comment type="cofactor">
    <cofactor evidence="2">
        <name>heme</name>
        <dbReference type="ChEBI" id="CHEBI:30413"/>
    </cofactor>
</comment>
<protein>
    <submittedName>
        <fullName evidence="5">Cytochrome P450, family 4, subfamily f, polypeptide 40</fullName>
    </submittedName>
</protein>
<dbReference type="Gene3D" id="1.10.630.10">
    <property type="entry name" value="Cytochrome P450"/>
    <property type="match status" value="1"/>
</dbReference>
<organism evidence="5 6">
    <name type="scientific">Oopsacas minuta</name>
    <dbReference type="NCBI Taxonomy" id="111878"/>
    <lineage>
        <taxon>Eukaryota</taxon>
        <taxon>Metazoa</taxon>
        <taxon>Porifera</taxon>
        <taxon>Hexactinellida</taxon>
        <taxon>Hexasterophora</taxon>
        <taxon>Lyssacinosida</taxon>
        <taxon>Leucopsacidae</taxon>
        <taxon>Oopsacas</taxon>
    </lineage>
</organism>
<dbReference type="PRINTS" id="PR00463">
    <property type="entry name" value="EP450I"/>
</dbReference>
<feature type="binding site" description="axial binding residue" evidence="2">
    <location>
        <position position="460"/>
    </location>
    <ligand>
        <name>heme</name>
        <dbReference type="ChEBI" id="CHEBI:30413"/>
    </ligand>
    <ligandPart>
        <name>Fe</name>
        <dbReference type="ChEBI" id="CHEBI:18248"/>
    </ligandPart>
</feature>
<keyword evidence="2 3" id="KW-0349">Heme</keyword>
<dbReference type="GO" id="GO:0005506">
    <property type="term" value="F:iron ion binding"/>
    <property type="evidence" value="ECO:0007669"/>
    <property type="project" value="InterPro"/>
</dbReference>
<dbReference type="PANTHER" id="PTHR24291:SF201">
    <property type="entry name" value="CYTOCHROME P450, FAMILY 4, SUBFAMILY B, POLYPEPTIDE 7"/>
    <property type="match status" value="1"/>
</dbReference>